<organism evidence="4 5">
    <name type="scientific">Brachionus plicatilis</name>
    <name type="common">Marine rotifer</name>
    <name type="synonym">Brachionus muelleri</name>
    <dbReference type="NCBI Taxonomy" id="10195"/>
    <lineage>
        <taxon>Eukaryota</taxon>
        <taxon>Metazoa</taxon>
        <taxon>Spiralia</taxon>
        <taxon>Gnathifera</taxon>
        <taxon>Rotifera</taxon>
        <taxon>Eurotatoria</taxon>
        <taxon>Monogononta</taxon>
        <taxon>Pseudotrocha</taxon>
        <taxon>Ploima</taxon>
        <taxon>Brachionidae</taxon>
        <taxon>Brachionus</taxon>
    </lineage>
</organism>
<keyword evidence="5" id="KW-1185">Reference proteome</keyword>
<feature type="repeat" description="ANK" evidence="3">
    <location>
        <begin position="171"/>
        <end position="205"/>
    </location>
</feature>
<dbReference type="AlphaFoldDB" id="A0A3M7SED3"/>
<dbReference type="OrthoDB" id="3246549at2759"/>
<sequence length="696" mass="81195">MNNKIIEYIENDDLESLKRNLLSLTRTDRSTLVNTNLNCGSNYLLMAALRNNFKIAKFLINECGANLEMNISLKNSEFWDNFTFFSYETNYGYKALFNFTATILWHLCRINAMKNIDMVKFFVSMGANANSKAESYFGSTPLMAACLANNLTLVRYLIEEVKVDVNILDSKGENCLFYAVRNIEDNLEMIKYLIRHGADVQLKNTLGRNVFIYSIDLKQNDKFNYLISQNPIVSKNLTFESPLVLAALNGDCEKFNILIRKFRFDSEVKIFALEIIGSKMCETSIQKALDYWQMSLVEGKKSHIFKDPICIQNFLPEFNSVTDLSKISQCSIEMIMQNLLIRERVLIKSNRLNNLAKLDFYSMLFFQLKKFNQENFFAKNCDRIQYLWTVTLALQIKYLRPLDDSIMLNLLNLAALLNYLHTNRRLAKYNMVLFDEFLVKTLKICLHEMNRVHQIGPKSLFRSNFCSAEFDSDEIFEFNDESLVKQKVKVDCCASKDHFYIVHNLETLKKISVSVIRLLIDKSDQFSDDLVKLARNLVVFDRNFIGEMSILAMSLKSNLLKDYEYRNQFKLYDPVSVRCVELFLRCGADPDSKQYWSRSSKNNCVNACIMTKELYRNKALVDSTIDLFLKHGAHLDYRNDHFKTFIQKYEEKYMVVFKDKFNYLSLKCLCAVVIKRNDLGYEKDLPKALVDFVDMH</sequence>
<dbReference type="InterPro" id="IPR036770">
    <property type="entry name" value="Ankyrin_rpt-contain_sf"/>
</dbReference>
<dbReference type="Proteomes" id="UP000276133">
    <property type="component" value="Unassembled WGS sequence"/>
</dbReference>
<dbReference type="PROSITE" id="PS50088">
    <property type="entry name" value="ANK_REPEAT"/>
    <property type="match status" value="1"/>
</dbReference>
<dbReference type="SMART" id="SM00248">
    <property type="entry name" value="ANK"/>
    <property type="match status" value="7"/>
</dbReference>
<comment type="caution">
    <text evidence="4">The sequence shown here is derived from an EMBL/GenBank/DDBJ whole genome shotgun (WGS) entry which is preliminary data.</text>
</comment>
<dbReference type="PANTHER" id="PTHR24198:SF165">
    <property type="entry name" value="ANKYRIN REPEAT-CONTAINING PROTEIN-RELATED"/>
    <property type="match status" value="1"/>
</dbReference>
<evidence type="ECO:0000256" key="1">
    <source>
        <dbReference type="ARBA" id="ARBA00022737"/>
    </source>
</evidence>
<keyword evidence="2 3" id="KW-0040">ANK repeat</keyword>
<dbReference type="InterPro" id="IPR002110">
    <property type="entry name" value="Ankyrin_rpt"/>
</dbReference>
<reference evidence="4 5" key="1">
    <citation type="journal article" date="2018" name="Sci. Rep.">
        <title>Genomic signatures of local adaptation to the degree of environmental predictability in rotifers.</title>
        <authorList>
            <person name="Franch-Gras L."/>
            <person name="Hahn C."/>
            <person name="Garcia-Roger E.M."/>
            <person name="Carmona M.J."/>
            <person name="Serra M."/>
            <person name="Gomez A."/>
        </authorList>
    </citation>
    <scope>NUCLEOTIDE SEQUENCE [LARGE SCALE GENOMIC DNA]</scope>
    <source>
        <strain evidence="4">HYR1</strain>
    </source>
</reference>
<keyword evidence="1" id="KW-0677">Repeat</keyword>
<dbReference type="PANTHER" id="PTHR24198">
    <property type="entry name" value="ANKYRIN REPEAT AND PROTEIN KINASE DOMAIN-CONTAINING PROTEIN"/>
    <property type="match status" value="1"/>
</dbReference>
<evidence type="ECO:0000313" key="4">
    <source>
        <dbReference type="EMBL" id="RNA34132.1"/>
    </source>
</evidence>
<dbReference type="Pfam" id="PF12796">
    <property type="entry name" value="Ank_2"/>
    <property type="match status" value="1"/>
</dbReference>
<dbReference type="Gene3D" id="1.25.40.20">
    <property type="entry name" value="Ankyrin repeat-containing domain"/>
    <property type="match status" value="1"/>
</dbReference>
<protein>
    <submittedName>
        <fullName evidence="4">Fem-1-like protein</fullName>
    </submittedName>
</protein>
<evidence type="ECO:0000256" key="2">
    <source>
        <dbReference type="ARBA" id="ARBA00023043"/>
    </source>
</evidence>
<accession>A0A3M7SED3</accession>
<proteinExistence type="predicted"/>
<evidence type="ECO:0000256" key="3">
    <source>
        <dbReference type="PROSITE-ProRule" id="PRU00023"/>
    </source>
</evidence>
<dbReference type="EMBL" id="REGN01001521">
    <property type="protein sequence ID" value="RNA34132.1"/>
    <property type="molecule type" value="Genomic_DNA"/>
</dbReference>
<dbReference type="STRING" id="10195.A0A3M7SED3"/>
<evidence type="ECO:0000313" key="5">
    <source>
        <dbReference type="Proteomes" id="UP000276133"/>
    </source>
</evidence>
<gene>
    <name evidence="4" type="ORF">BpHYR1_046733</name>
</gene>
<name>A0A3M7SED3_BRAPC</name>
<dbReference type="SUPFAM" id="SSF48403">
    <property type="entry name" value="Ankyrin repeat"/>
    <property type="match status" value="1"/>
</dbReference>